<feature type="region of interest" description="Disordered" evidence="1">
    <location>
        <begin position="47"/>
        <end position="90"/>
    </location>
</feature>
<protein>
    <submittedName>
        <fullName evidence="3">Uncharacterized protein</fullName>
    </submittedName>
</protein>
<reference evidence="3 4" key="1">
    <citation type="submission" date="2024-05" db="EMBL/GenBank/DDBJ databases">
        <title>Microbispora sp.ZYX-F-249.</title>
        <authorList>
            <person name="Xie H."/>
        </authorList>
    </citation>
    <scope>NUCLEOTIDE SEQUENCE [LARGE SCALE GENOMIC DNA]</scope>
    <source>
        <strain evidence="3 4">ZYX-F-249</strain>
    </source>
</reference>
<sequence>MISSVLGVLISLAVSATVMFLVIYWAVRLAVRHERIGAQAAQVVQQPAYGPPQPYGPPPGYGTAQPGPPVQPAQPFPPPQRPYGPPGHGG</sequence>
<dbReference type="EMBL" id="JBDJAW010000002">
    <property type="protein sequence ID" value="MEN3534156.1"/>
    <property type="molecule type" value="Genomic_DNA"/>
</dbReference>
<evidence type="ECO:0000256" key="2">
    <source>
        <dbReference type="SAM" id="Phobius"/>
    </source>
</evidence>
<gene>
    <name evidence="3" type="ORF">AAH991_03500</name>
</gene>
<feature type="compositionally biased region" description="Pro residues" evidence="1">
    <location>
        <begin position="49"/>
        <end position="90"/>
    </location>
</feature>
<organism evidence="3 4">
    <name type="scientific">Microbispora maris</name>
    <dbReference type="NCBI Taxonomy" id="3144104"/>
    <lineage>
        <taxon>Bacteria</taxon>
        <taxon>Bacillati</taxon>
        <taxon>Actinomycetota</taxon>
        <taxon>Actinomycetes</taxon>
        <taxon>Streptosporangiales</taxon>
        <taxon>Streptosporangiaceae</taxon>
        <taxon>Microbispora</taxon>
    </lineage>
</organism>
<keyword evidence="4" id="KW-1185">Reference proteome</keyword>
<feature type="transmembrane region" description="Helical" evidence="2">
    <location>
        <begin position="6"/>
        <end position="27"/>
    </location>
</feature>
<comment type="caution">
    <text evidence="3">The sequence shown here is derived from an EMBL/GenBank/DDBJ whole genome shotgun (WGS) entry which is preliminary data.</text>
</comment>
<keyword evidence="2" id="KW-0472">Membrane</keyword>
<accession>A0ABV0AHV6</accession>
<keyword evidence="2" id="KW-0812">Transmembrane</keyword>
<dbReference type="RefSeq" id="WP_346224258.1">
    <property type="nucleotide sequence ID" value="NZ_JBDJAW010000002.1"/>
</dbReference>
<dbReference type="Proteomes" id="UP001447516">
    <property type="component" value="Unassembled WGS sequence"/>
</dbReference>
<keyword evidence="2" id="KW-1133">Transmembrane helix</keyword>
<evidence type="ECO:0000313" key="4">
    <source>
        <dbReference type="Proteomes" id="UP001447516"/>
    </source>
</evidence>
<proteinExistence type="predicted"/>
<name>A0ABV0AHV6_9ACTN</name>
<evidence type="ECO:0000313" key="3">
    <source>
        <dbReference type="EMBL" id="MEN3534156.1"/>
    </source>
</evidence>
<evidence type="ECO:0000256" key="1">
    <source>
        <dbReference type="SAM" id="MobiDB-lite"/>
    </source>
</evidence>